<evidence type="ECO:0000256" key="1">
    <source>
        <dbReference type="ARBA" id="ARBA00004323"/>
    </source>
</evidence>
<name>A0A418YX68_9SPHN</name>
<evidence type="ECO:0000256" key="10">
    <source>
        <dbReference type="ARBA" id="ARBA00023034"/>
    </source>
</evidence>
<keyword evidence="6" id="KW-0479">Metal-binding</keyword>
<dbReference type="OrthoDB" id="7943907at2"/>
<sequence>MIAYLILVHRFPEQFKRMFRAIYVPGNHYLIHVDHRSGATMQADVAAFLKPYANVAMLPSRKMLWGGYSLVDAELRGMAKLLEMGANWRYFINLSGQDFPLKSQAYIADYLAAHDGTEFIRAVPQQAVRPDTMNRLSHYFIEAFNRIVRTGIPRRRMAGITPYIGTQWKAVTRDFCAFVCRDPAALKFKNFYRRTLIADEGFFQTVMMNAFAPDKQVNDDLRTIDWIPDGDIKLRPRTFVTRDALRLTLSPDLFARKFDAQEDSHILDLLEAHLLTPAAMVLPKQAEPHATILQASGRIASAA</sequence>
<keyword evidence="12" id="KW-1015">Disulfide bond</keyword>
<organism evidence="15 16">
    <name type="scientific">Sphingobium terrigena</name>
    <dbReference type="NCBI Taxonomy" id="2304063"/>
    <lineage>
        <taxon>Bacteria</taxon>
        <taxon>Pseudomonadati</taxon>
        <taxon>Pseudomonadota</taxon>
        <taxon>Alphaproteobacteria</taxon>
        <taxon>Sphingomonadales</taxon>
        <taxon>Sphingomonadaceae</taxon>
        <taxon>Sphingobium</taxon>
    </lineage>
</organism>
<dbReference type="AlphaFoldDB" id="A0A418YX68"/>
<keyword evidence="5" id="KW-0812">Transmembrane</keyword>
<dbReference type="GO" id="GO:0046872">
    <property type="term" value="F:metal ion binding"/>
    <property type="evidence" value="ECO:0007669"/>
    <property type="project" value="UniProtKB-KW"/>
</dbReference>
<evidence type="ECO:0000313" key="16">
    <source>
        <dbReference type="Proteomes" id="UP000283469"/>
    </source>
</evidence>
<evidence type="ECO:0000256" key="5">
    <source>
        <dbReference type="ARBA" id="ARBA00022692"/>
    </source>
</evidence>
<keyword evidence="11" id="KW-0472">Membrane</keyword>
<keyword evidence="3" id="KW-0328">Glycosyltransferase</keyword>
<dbReference type="InterPro" id="IPR003406">
    <property type="entry name" value="Glyco_trans_14"/>
</dbReference>
<dbReference type="InterPro" id="IPR043538">
    <property type="entry name" value="XYLT"/>
</dbReference>
<keyword evidence="8" id="KW-0735">Signal-anchor</keyword>
<keyword evidence="4 15" id="KW-0808">Transferase</keyword>
<keyword evidence="16" id="KW-1185">Reference proteome</keyword>
<protein>
    <recommendedName>
        <fullName evidence="14">Peptide O-xylosyltransferase</fullName>
    </recommendedName>
</protein>
<dbReference type="Pfam" id="PF02485">
    <property type="entry name" value="Branch"/>
    <property type="match status" value="1"/>
</dbReference>
<gene>
    <name evidence="15" type="ORF">D0Z70_03040</name>
</gene>
<dbReference type="PANTHER" id="PTHR46025:SF3">
    <property type="entry name" value="XYLOSYLTRANSFERASE OXT"/>
    <property type="match status" value="1"/>
</dbReference>
<evidence type="ECO:0000256" key="11">
    <source>
        <dbReference type="ARBA" id="ARBA00023136"/>
    </source>
</evidence>
<evidence type="ECO:0000256" key="13">
    <source>
        <dbReference type="ARBA" id="ARBA00023180"/>
    </source>
</evidence>
<reference evidence="15 16" key="1">
    <citation type="submission" date="2018-08" db="EMBL/GenBank/DDBJ databases">
        <title>Sphingobium sp. EO9.</title>
        <authorList>
            <person name="Park Y."/>
            <person name="Kim K.H."/>
            <person name="Jeon C.O."/>
        </authorList>
    </citation>
    <scope>NUCLEOTIDE SEQUENCE [LARGE SCALE GENOMIC DNA]</scope>
    <source>
        <strain evidence="15 16">EO9</strain>
    </source>
</reference>
<keyword evidence="13" id="KW-0325">Glycoprotein</keyword>
<evidence type="ECO:0000256" key="8">
    <source>
        <dbReference type="ARBA" id="ARBA00022968"/>
    </source>
</evidence>
<keyword evidence="9" id="KW-1133">Transmembrane helix</keyword>
<dbReference type="GO" id="GO:0016020">
    <property type="term" value="C:membrane"/>
    <property type="evidence" value="ECO:0007669"/>
    <property type="project" value="InterPro"/>
</dbReference>
<dbReference type="EMBL" id="QVRA01000002">
    <property type="protein sequence ID" value="RJG57205.1"/>
    <property type="molecule type" value="Genomic_DNA"/>
</dbReference>
<evidence type="ECO:0000256" key="12">
    <source>
        <dbReference type="ARBA" id="ARBA00023157"/>
    </source>
</evidence>
<dbReference type="GO" id="GO:0015012">
    <property type="term" value="P:heparan sulfate proteoglycan biosynthetic process"/>
    <property type="evidence" value="ECO:0007669"/>
    <property type="project" value="TreeGrafter"/>
</dbReference>
<evidence type="ECO:0000256" key="4">
    <source>
        <dbReference type="ARBA" id="ARBA00022679"/>
    </source>
</evidence>
<dbReference type="GO" id="GO:0030158">
    <property type="term" value="F:protein xylosyltransferase activity"/>
    <property type="evidence" value="ECO:0007669"/>
    <property type="project" value="InterPro"/>
</dbReference>
<keyword evidence="7" id="KW-0256">Endoplasmic reticulum</keyword>
<dbReference type="PANTHER" id="PTHR46025">
    <property type="entry name" value="XYLOSYLTRANSFERASE OXT"/>
    <property type="match status" value="1"/>
</dbReference>
<accession>A0A418YX68</accession>
<evidence type="ECO:0000256" key="14">
    <source>
        <dbReference type="ARBA" id="ARBA00042865"/>
    </source>
</evidence>
<dbReference type="Proteomes" id="UP000283469">
    <property type="component" value="Unassembled WGS sequence"/>
</dbReference>
<evidence type="ECO:0000313" key="15">
    <source>
        <dbReference type="EMBL" id="RJG57205.1"/>
    </source>
</evidence>
<dbReference type="RefSeq" id="WP_119743915.1">
    <property type="nucleotide sequence ID" value="NZ_QVRA01000002.1"/>
</dbReference>
<evidence type="ECO:0000256" key="2">
    <source>
        <dbReference type="ARBA" id="ARBA00004648"/>
    </source>
</evidence>
<evidence type="ECO:0000256" key="6">
    <source>
        <dbReference type="ARBA" id="ARBA00022723"/>
    </source>
</evidence>
<proteinExistence type="predicted"/>
<comment type="caution">
    <text evidence="15">The sequence shown here is derived from an EMBL/GenBank/DDBJ whole genome shotgun (WGS) entry which is preliminary data.</text>
</comment>
<evidence type="ECO:0000256" key="3">
    <source>
        <dbReference type="ARBA" id="ARBA00022676"/>
    </source>
</evidence>
<dbReference type="GO" id="GO:0050650">
    <property type="term" value="P:chondroitin sulfate proteoglycan biosynthetic process"/>
    <property type="evidence" value="ECO:0007669"/>
    <property type="project" value="TreeGrafter"/>
</dbReference>
<keyword evidence="10" id="KW-0333">Golgi apparatus</keyword>
<evidence type="ECO:0000256" key="7">
    <source>
        <dbReference type="ARBA" id="ARBA00022824"/>
    </source>
</evidence>
<comment type="subcellular location">
    <subcellularLocation>
        <location evidence="2">Endoplasmic reticulum membrane</location>
        <topology evidence="2">Single-pass type II membrane protein</topology>
    </subcellularLocation>
    <subcellularLocation>
        <location evidence="1">Golgi apparatus membrane</location>
        <topology evidence="1">Single-pass type II membrane protein</topology>
    </subcellularLocation>
</comment>
<evidence type="ECO:0000256" key="9">
    <source>
        <dbReference type="ARBA" id="ARBA00022989"/>
    </source>
</evidence>